<dbReference type="PANTHER" id="PTHR11675:SF131">
    <property type="entry name" value="POLYPEPTIDE N-ACETYLGALACTOSAMINYLTRANSFERASE 9-RELATED"/>
    <property type="match status" value="1"/>
</dbReference>
<keyword evidence="3" id="KW-1185">Reference proteome</keyword>
<dbReference type="EMBL" id="VSRR010083896">
    <property type="protein sequence ID" value="MPC90296.1"/>
    <property type="molecule type" value="Genomic_DNA"/>
</dbReference>
<evidence type="ECO:0000313" key="3">
    <source>
        <dbReference type="Proteomes" id="UP000324222"/>
    </source>
</evidence>
<dbReference type="InterPro" id="IPR029044">
    <property type="entry name" value="Nucleotide-diphossugar_trans"/>
</dbReference>
<dbReference type="Proteomes" id="UP000324222">
    <property type="component" value="Unassembled WGS sequence"/>
</dbReference>
<keyword evidence="2" id="KW-0808">Transferase</keyword>
<protein>
    <submittedName>
        <fullName evidence="2">Putative polypeptide N-acetylgalactosaminyltransferase 9</fullName>
    </submittedName>
</protein>
<dbReference type="GO" id="GO:0004653">
    <property type="term" value="F:polypeptide N-acetylgalactosaminyltransferase activity"/>
    <property type="evidence" value="ECO:0007669"/>
    <property type="project" value="TreeGrafter"/>
</dbReference>
<dbReference type="PANTHER" id="PTHR11675">
    <property type="entry name" value="N-ACETYLGALACTOSAMINYLTRANSFERASE"/>
    <property type="match status" value="1"/>
</dbReference>
<dbReference type="OrthoDB" id="6119243at2759"/>
<organism evidence="2 3">
    <name type="scientific">Portunus trituberculatus</name>
    <name type="common">Swimming crab</name>
    <name type="synonym">Neptunus trituberculatus</name>
    <dbReference type="NCBI Taxonomy" id="210409"/>
    <lineage>
        <taxon>Eukaryota</taxon>
        <taxon>Metazoa</taxon>
        <taxon>Ecdysozoa</taxon>
        <taxon>Arthropoda</taxon>
        <taxon>Crustacea</taxon>
        <taxon>Multicrustacea</taxon>
        <taxon>Malacostraca</taxon>
        <taxon>Eumalacostraca</taxon>
        <taxon>Eucarida</taxon>
        <taxon>Decapoda</taxon>
        <taxon>Pleocyemata</taxon>
        <taxon>Brachyura</taxon>
        <taxon>Eubrachyura</taxon>
        <taxon>Portunoidea</taxon>
        <taxon>Portunidae</taxon>
        <taxon>Portuninae</taxon>
        <taxon>Portunus</taxon>
    </lineage>
</organism>
<dbReference type="AlphaFoldDB" id="A0A5B7J8E9"/>
<name>A0A5B7J8E9_PORTR</name>
<evidence type="ECO:0000313" key="2">
    <source>
        <dbReference type="EMBL" id="MPC90296.1"/>
    </source>
</evidence>
<evidence type="ECO:0000256" key="1">
    <source>
        <dbReference type="ARBA" id="ARBA00023157"/>
    </source>
</evidence>
<reference evidence="2 3" key="1">
    <citation type="submission" date="2019-05" db="EMBL/GenBank/DDBJ databases">
        <title>Another draft genome of Portunus trituberculatus and its Hox gene families provides insights of decapod evolution.</title>
        <authorList>
            <person name="Jeong J.-H."/>
            <person name="Song I."/>
            <person name="Kim S."/>
            <person name="Choi T."/>
            <person name="Kim D."/>
            <person name="Ryu S."/>
            <person name="Kim W."/>
        </authorList>
    </citation>
    <scope>NUCLEOTIDE SEQUENCE [LARGE SCALE GENOMIC DNA]</scope>
    <source>
        <tissue evidence="2">Muscle</tissue>
    </source>
</reference>
<accession>A0A5B7J8E9</accession>
<keyword evidence="1" id="KW-1015">Disulfide bond</keyword>
<dbReference type="Gene3D" id="3.90.550.10">
    <property type="entry name" value="Spore Coat Polysaccharide Biosynthesis Protein SpsA, Chain A"/>
    <property type="match status" value="1"/>
</dbReference>
<gene>
    <name evidence="2" type="primary">pgant9_2</name>
    <name evidence="2" type="ORF">E2C01_085273</name>
</gene>
<comment type="caution">
    <text evidence="2">The sequence shown here is derived from an EMBL/GenBank/DDBJ whole genome shotgun (WGS) entry which is preliminary data.</text>
</comment>
<sequence length="125" mass="14090">MSLQYCSSRHLSLPHLGTPWHSLPFTSSPVINLAVPRIPVGWLEPLLTPIAKDPLTVVCPVIDVISDDTFEYHYRDSTGVNVGGFDWNLQVWFRLTPTRRPHVIPQHFGPSTQRPCTKLDNASSF</sequence>
<dbReference type="GO" id="GO:0005794">
    <property type="term" value="C:Golgi apparatus"/>
    <property type="evidence" value="ECO:0007669"/>
    <property type="project" value="TreeGrafter"/>
</dbReference>
<dbReference type="GO" id="GO:0006493">
    <property type="term" value="P:protein O-linked glycosylation"/>
    <property type="evidence" value="ECO:0007669"/>
    <property type="project" value="TreeGrafter"/>
</dbReference>
<proteinExistence type="predicted"/>